<dbReference type="EMBL" id="CALTRL010005797">
    <property type="protein sequence ID" value="CAH7686551.1"/>
    <property type="molecule type" value="Genomic_DNA"/>
</dbReference>
<keyword evidence="2" id="KW-0732">Signal</keyword>
<protein>
    <submittedName>
        <fullName evidence="4">Expressed protein</fullName>
    </submittedName>
</protein>
<evidence type="ECO:0000256" key="2">
    <source>
        <dbReference type="SAM" id="SignalP"/>
    </source>
</evidence>
<comment type="caution">
    <text evidence="4">The sequence shown here is derived from an EMBL/GenBank/DDBJ whole genome shotgun (WGS) entry which is preliminary data.</text>
</comment>
<organism evidence="4 5">
    <name type="scientific">Phakopsora pachyrhizi</name>
    <name type="common">Asian soybean rust disease fungus</name>
    <dbReference type="NCBI Taxonomy" id="170000"/>
    <lineage>
        <taxon>Eukaryota</taxon>
        <taxon>Fungi</taxon>
        <taxon>Dikarya</taxon>
        <taxon>Basidiomycota</taxon>
        <taxon>Pucciniomycotina</taxon>
        <taxon>Pucciniomycetes</taxon>
        <taxon>Pucciniales</taxon>
        <taxon>Phakopsoraceae</taxon>
        <taxon>Phakopsora</taxon>
    </lineage>
</organism>
<gene>
    <name evidence="4" type="ORF">PPACK8108_LOCUS21214</name>
</gene>
<dbReference type="Gene3D" id="2.60.120.1160">
    <property type="match status" value="1"/>
</dbReference>
<dbReference type="AlphaFoldDB" id="A0AAV0BH64"/>
<dbReference type="Pfam" id="PF18271">
    <property type="entry name" value="GH131_N"/>
    <property type="match status" value="1"/>
</dbReference>
<accession>A0AAV0BH64</accession>
<reference evidence="4" key="1">
    <citation type="submission" date="2022-06" db="EMBL/GenBank/DDBJ databases">
        <authorList>
            <consortium name="SYNGENTA / RWTH Aachen University"/>
        </authorList>
    </citation>
    <scope>NUCLEOTIDE SEQUENCE</scope>
</reference>
<evidence type="ECO:0000313" key="4">
    <source>
        <dbReference type="EMBL" id="CAH7686551.1"/>
    </source>
</evidence>
<evidence type="ECO:0000313" key="5">
    <source>
        <dbReference type="Proteomes" id="UP001153365"/>
    </source>
</evidence>
<feature type="region of interest" description="Disordered" evidence="1">
    <location>
        <begin position="27"/>
        <end position="57"/>
    </location>
</feature>
<evidence type="ECO:0000256" key="1">
    <source>
        <dbReference type="SAM" id="MobiDB-lite"/>
    </source>
</evidence>
<dbReference type="InterPro" id="IPR041524">
    <property type="entry name" value="GH131_N"/>
</dbReference>
<dbReference type="PANTHER" id="PTHR34612:SF2">
    <property type="entry name" value="GLYCOSIDE HYDROLASE 131 CATALYTIC N-TERMINAL DOMAIN-CONTAINING PROTEIN"/>
    <property type="match status" value="1"/>
</dbReference>
<feature type="chain" id="PRO_5043336791" evidence="2">
    <location>
        <begin position="27"/>
        <end position="364"/>
    </location>
</feature>
<name>A0AAV0BH64_PHAPC</name>
<proteinExistence type="predicted"/>
<keyword evidence="5" id="KW-1185">Reference proteome</keyword>
<sequence length="364" mass="40486">MLKYRTLSSCLALALLLVSMTQSIDSVNGHETKGSEKKGFENGGRNSTNGGKKSAGGDILNFQLTPDMKTEDFDKPDSALAKQIKFVVKGQNLDNSKFLAIENSNGVTEMKIRITDKSIFVPGDDVAKTQNGFRRTDVIPAVDTSKAFSGITTFRHSIRLDPKHKLDLRHNYLLASIETPDGNHVYDVVYGTEFKSENDVCLADKLTSKQLRVRDFGTNILHAVNMEEDKTYHIAVTVDWTKNTLAVSLAIGNEEPKVVSKEKANDSKLKIDDSSKLEFHCQLIKLLVPYICELLIAIKRNLMLKSNIFLVYSPCPDKNDPIEARGDVPHKGVQEKDIEESIFFSKIGITSGSKNTCKSKKLEQ</sequence>
<feature type="compositionally biased region" description="Basic and acidic residues" evidence="1">
    <location>
        <begin position="28"/>
        <end position="40"/>
    </location>
</feature>
<feature type="signal peptide" evidence="2">
    <location>
        <begin position="1"/>
        <end position="26"/>
    </location>
</feature>
<dbReference type="Proteomes" id="UP001153365">
    <property type="component" value="Unassembled WGS sequence"/>
</dbReference>
<dbReference type="PANTHER" id="PTHR34612">
    <property type="entry name" value="GH131_N DOMAIN-CONTAINING PROTEIN"/>
    <property type="match status" value="1"/>
</dbReference>
<evidence type="ECO:0000259" key="3">
    <source>
        <dbReference type="Pfam" id="PF18271"/>
    </source>
</evidence>
<feature type="domain" description="Glycoside hydrolase 131 catalytic N-terminal" evidence="3">
    <location>
        <begin position="69"/>
        <end position="347"/>
    </location>
</feature>